<evidence type="ECO:0000259" key="2">
    <source>
        <dbReference type="Pfam" id="PF02698"/>
    </source>
</evidence>
<reference evidence="3 4" key="1">
    <citation type="submission" date="2021-03" db="EMBL/GenBank/DDBJ databases">
        <title>Antimicrobial resistance genes in bacteria isolated from Japanese honey, and their potential for conferring macrolide and lincosamide resistance in the American foulbrood pathogen Paenibacillus larvae.</title>
        <authorList>
            <person name="Okamoto M."/>
            <person name="Kumagai M."/>
            <person name="Kanamori H."/>
            <person name="Takamatsu D."/>
        </authorList>
    </citation>
    <scope>NUCLEOTIDE SEQUENCE [LARGE SCALE GENOMIC DNA]</scope>
    <source>
        <strain evidence="3 4">J34TS1</strain>
    </source>
</reference>
<dbReference type="InterPro" id="IPR051599">
    <property type="entry name" value="Cell_Envelope_Assoc"/>
</dbReference>
<feature type="domain" description="DUF218" evidence="2">
    <location>
        <begin position="57"/>
        <end position="174"/>
    </location>
</feature>
<dbReference type="RefSeq" id="WP_212977358.1">
    <property type="nucleotide sequence ID" value="NZ_AP025343.1"/>
</dbReference>
<keyword evidence="4" id="KW-1185">Reference proteome</keyword>
<dbReference type="InterPro" id="IPR003848">
    <property type="entry name" value="DUF218"/>
</dbReference>
<keyword evidence="1" id="KW-0472">Membrane</keyword>
<dbReference type="CDD" id="cd06259">
    <property type="entry name" value="YdcF-like"/>
    <property type="match status" value="1"/>
</dbReference>
<dbReference type="Pfam" id="PF02698">
    <property type="entry name" value="DUF218"/>
    <property type="match status" value="1"/>
</dbReference>
<evidence type="ECO:0000313" key="4">
    <source>
        <dbReference type="Proteomes" id="UP000682811"/>
    </source>
</evidence>
<comment type="caution">
    <text evidence="3">The sequence shown here is derived from an EMBL/GenBank/DDBJ whole genome shotgun (WGS) entry which is preliminary data.</text>
</comment>
<accession>A0A919Y805</accession>
<evidence type="ECO:0000256" key="1">
    <source>
        <dbReference type="SAM" id="Phobius"/>
    </source>
</evidence>
<dbReference type="InterPro" id="IPR014729">
    <property type="entry name" value="Rossmann-like_a/b/a_fold"/>
</dbReference>
<dbReference type="Gene3D" id="3.40.50.620">
    <property type="entry name" value="HUPs"/>
    <property type="match status" value="1"/>
</dbReference>
<gene>
    <name evidence="3" type="ORF">J34TS1_10870</name>
</gene>
<dbReference type="Proteomes" id="UP000682811">
    <property type="component" value="Unassembled WGS sequence"/>
</dbReference>
<keyword evidence="1" id="KW-1133">Transmembrane helix</keyword>
<dbReference type="EMBL" id="BORT01000003">
    <property type="protein sequence ID" value="GIO46322.1"/>
    <property type="molecule type" value="Genomic_DNA"/>
</dbReference>
<keyword evidence="1" id="KW-0812">Transmembrane</keyword>
<organism evidence="3 4">
    <name type="scientific">Paenibacillus azoreducens</name>
    <dbReference type="NCBI Taxonomy" id="116718"/>
    <lineage>
        <taxon>Bacteria</taxon>
        <taxon>Bacillati</taxon>
        <taxon>Bacillota</taxon>
        <taxon>Bacilli</taxon>
        <taxon>Bacillales</taxon>
        <taxon>Paenibacillaceae</taxon>
        <taxon>Paenibacillus</taxon>
    </lineage>
</organism>
<dbReference type="PANTHER" id="PTHR30336:SF4">
    <property type="entry name" value="ENVELOPE BIOGENESIS FACTOR ELYC"/>
    <property type="match status" value="1"/>
</dbReference>
<protein>
    <recommendedName>
        <fullName evidence="2">DUF218 domain-containing protein</fullName>
    </recommendedName>
</protein>
<dbReference type="GO" id="GO:0043164">
    <property type="term" value="P:Gram-negative-bacterium-type cell wall biogenesis"/>
    <property type="evidence" value="ECO:0007669"/>
    <property type="project" value="TreeGrafter"/>
</dbReference>
<dbReference type="AlphaFoldDB" id="A0A919Y805"/>
<dbReference type="GO" id="GO:0000270">
    <property type="term" value="P:peptidoglycan metabolic process"/>
    <property type="evidence" value="ECO:0007669"/>
    <property type="project" value="TreeGrafter"/>
</dbReference>
<evidence type="ECO:0000313" key="3">
    <source>
        <dbReference type="EMBL" id="GIO46322.1"/>
    </source>
</evidence>
<dbReference type="GO" id="GO:0005886">
    <property type="term" value="C:plasma membrane"/>
    <property type="evidence" value="ECO:0007669"/>
    <property type="project" value="TreeGrafter"/>
</dbReference>
<proteinExistence type="predicted"/>
<name>A0A919Y805_9BACL</name>
<dbReference type="PANTHER" id="PTHR30336">
    <property type="entry name" value="INNER MEMBRANE PROTEIN, PROBABLE PERMEASE"/>
    <property type="match status" value="1"/>
</dbReference>
<sequence length="219" mass="25439">MNRYAQGPVMLTRKRRSPLRLVFIFAIVLAVIGLIWAGYVWWKIENTNSSRLDGTSDVAIVLGASMWGDAPSPGLKERLDETLRLYREKRFKMIIVSGGLDRTDYKYTEAEGMRNYLIDQGVPAKSIILENKARSTYENLLYSQQIMKERGYVSAVIITHQYHGMRSKDIADYLNYDHPQLGLTESRTLQMKYHKPREILAYTKWKADELLLWLGWKKA</sequence>
<feature type="transmembrane region" description="Helical" evidence="1">
    <location>
        <begin position="21"/>
        <end position="42"/>
    </location>
</feature>